<dbReference type="AlphaFoldDB" id="A0A3A6TXH8"/>
<proteinExistence type="inferred from homology"/>
<evidence type="ECO:0000256" key="5">
    <source>
        <dbReference type="ARBA" id="ARBA00037508"/>
    </source>
</evidence>
<dbReference type="OrthoDB" id="9793499at2"/>
<protein>
    <recommendedName>
        <fullName evidence="8">Dihydromonapterin reductase</fullName>
        <ecNumber evidence="1">1.5.1.3</ecNumber>
        <ecNumber evidence="7">1.5.1.50</ecNumber>
    </recommendedName>
    <alternativeName>
        <fullName evidence="9">Dihydrofolate reductase</fullName>
    </alternativeName>
</protein>
<dbReference type="PRINTS" id="PR00081">
    <property type="entry name" value="GDHRDH"/>
</dbReference>
<sequence length="242" mass="26737">MSDKRKDAILITGVGKRVGFVLAKHFLAVGYEVIGTYRSDRSQIKILMSAGADLYQCDFNQQNQVDAFIQKIIQRYQSLRMVIHNASAWLPDDCEHSAVSVLNQMMTVHVNVPYQMNLAFEALLTTSSESVGQRDIIHISDFVATKGSTKHIAYAASKAAMDNLTYSFAAKLAPTTKVNSIAPALIMYNDEDTDSYKLKAASKSLMGIVAGVDELINTVNYVMNSHYVTGRVLHLDGGRHLK</sequence>
<accession>A0A3A6TXH8</accession>
<evidence type="ECO:0000256" key="4">
    <source>
        <dbReference type="ARBA" id="ARBA00023002"/>
    </source>
</evidence>
<dbReference type="PROSITE" id="PS00061">
    <property type="entry name" value="ADH_SHORT"/>
    <property type="match status" value="1"/>
</dbReference>
<evidence type="ECO:0000313" key="13">
    <source>
        <dbReference type="Proteomes" id="UP000273022"/>
    </source>
</evidence>
<dbReference type="Pfam" id="PF13561">
    <property type="entry name" value="adh_short_C2"/>
    <property type="match status" value="1"/>
</dbReference>
<dbReference type="EMBL" id="QYYH01000172">
    <property type="protein sequence ID" value="RJY06180.1"/>
    <property type="molecule type" value="Genomic_DNA"/>
</dbReference>
<evidence type="ECO:0000256" key="3">
    <source>
        <dbReference type="ARBA" id="ARBA00022857"/>
    </source>
</evidence>
<dbReference type="EC" id="1.5.1.3" evidence="1"/>
<reference evidence="12 13" key="1">
    <citation type="submission" date="2018-09" db="EMBL/GenBank/DDBJ databases">
        <title>Phylogeny of the Shewanellaceae, and recommendation for two new genera, Pseudoshewanella and Parashewanella.</title>
        <authorList>
            <person name="Wang G."/>
        </authorList>
    </citation>
    <scope>NUCLEOTIDE SEQUENCE [LARGE SCALE GENOMIC DNA]</scope>
    <source>
        <strain evidence="12 13">KCTC 22492</strain>
    </source>
</reference>
<dbReference type="PANTHER" id="PTHR43639:SF6">
    <property type="entry name" value="DIHYDROMONAPTERIN REDUCTASE"/>
    <property type="match status" value="1"/>
</dbReference>
<dbReference type="PANTHER" id="PTHR43639">
    <property type="entry name" value="OXIDOREDUCTASE, SHORT-CHAIN DEHYDROGENASE/REDUCTASE FAMILY (AFU_ORTHOLOGUE AFUA_5G02870)"/>
    <property type="match status" value="1"/>
</dbReference>
<keyword evidence="3" id="KW-0521">NADP</keyword>
<organism evidence="12 13">
    <name type="scientific">Parashewanella spongiae</name>
    <dbReference type="NCBI Taxonomy" id="342950"/>
    <lineage>
        <taxon>Bacteria</taxon>
        <taxon>Pseudomonadati</taxon>
        <taxon>Pseudomonadota</taxon>
        <taxon>Gammaproteobacteria</taxon>
        <taxon>Alteromonadales</taxon>
        <taxon>Shewanellaceae</taxon>
        <taxon>Parashewanella</taxon>
    </lineage>
</organism>
<evidence type="ECO:0000256" key="9">
    <source>
        <dbReference type="ARBA" id="ARBA00042299"/>
    </source>
</evidence>
<dbReference type="InterPro" id="IPR002347">
    <property type="entry name" value="SDR_fam"/>
</dbReference>
<dbReference type="InterPro" id="IPR036291">
    <property type="entry name" value="NAD(P)-bd_dom_sf"/>
</dbReference>
<comment type="function">
    <text evidence="5">Catalyzes the reduction of dihydromonapterin to tetrahydromonapterin. Also has lower activity with dihydrofolate.</text>
</comment>
<dbReference type="RefSeq" id="WP_121855009.1">
    <property type="nucleotide sequence ID" value="NZ_CP037952.1"/>
</dbReference>
<comment type="catalytic activity">
    <reaction evidence="11">
        <text>7,8-dihydromonapterin + NADPH + H(+) = 5,6,7,8-tetrahydromonapterin + NADP(+)</text>
        <dbReference type="Rhea" id="RHEA:34847"/>
        <dbReference type="ChEBI" id="CHEBI:15378"/>
        <dbReference type="ChEBI" id="CHEBI:57783"/>
        <dbReference type="ChEBI" id="CHEBI:58349"/>
        <dbReference type="ChEBI" id="CHEBI:71175"/>
        <dbReference type="ChEBI" id="CHEBI:71177"/>
        <dbReference type="EC" id="1.5.1.50"/>
    </reaction>
</comment>
<evidence type="ECO:0000256" key="1">
    <source>
        <dbReference type="ARBA" id="ARBA00012856"/>
    </source>
</evidence>
<evidence type="ECO:0000256" key="2">
    <source>
        <dbReference type="ARBA" id="ARBA00022563"/>
    </source>
</evidence>
<dbReference type="NCBIfam" id="NF005066">
    <property type="entry name" value="PRK06483.1"/>
    <property type="match status" value="1"/>
</dbReference>
<dbReference type="GO" id="GO:0004146">
    <property type="term" value="F:dihydrofolate reductase activity"/>
    <property type="evidence" value="ECO:0007669"/>
    <property type="project" value="UniProtKB-EC"/>
</dbReference>
<evidence type="ECO:0000256" key="7">
    <source>
        <dbReference type="ARBA" id="ARBA00039145"/>
    </source>
</evidence>
<keyword evidence="13" id="KW-1185">Reference proteome</keyword>
<comment type="similarity">
    <text evidence="6">Belongs to the short-chain dehydrogenases/reductases (SDR) family. FolM subfamily.</text>
</comment>
<evidence type="ECO:0000256" key="6">
    <source>
        <dbReference type="ARBA" id="ARBA00038212"/>
    </source>
</evidence>
<name>A0A3A6TXH8_9GAMM</name>
<evidence type="ECO:0000313" key="12">
    <source>
        <dbReference type="EMBL" id="RJY06180.1"/>
    </source>
</evidence>
<comment type="catalytic activity">
    <reaction evidence="10">
        <text>(6S)-5,6,7,8-tetrahydrofolate + NADP(+) = 7,8-dihydrofolate + NADPH + H(+)</text>
        <dbReference type="Rhea" id="RHEA:15009"/>
        <dbReference type="ChEBI" id="CHEBI:15378"/>
        <dbReference type="ChEBI" id="CHEBI:57451"/>
        <dbReference type="ChEBI" id="CHEBI:57453"/>
        <dbReference type="ChEBI" id="CHEBI:57783"/>
        <dbReference type="ChEBI" id="CHEBI:58349"/>
        <dbReference type="EC" id="1.5.1.3"/>
    </reaction>
</comment>
<dbReference type="Proteomes" id="UP000273022">
    <property type="component" value="Unassembled WGS sequence"/>
</dbReference>
<dbReference type="EC" id="1.5.1.50" evidence="7"/>
<dbReference type="GO" id="GO:0006730">
    <property type="term" value="P:one-carbon metabolic process"/>
    <property type="evidence" value="ECO:0007669"/>
    <property type="project" value="UniProtKB-KW"/>
</dbReference>
<comment type="caution">
    <text evidence="12">The sequence shown here is derived from an EMBL/GenBank/DDBJ whole genome shotgun (WGS) entry which is preliminary data.</text>
</comment>
<evidence type="ECO:0000256" key="10">
    <source>
        <dbReference type="ARBA" id="ARBA00048873"/>
    </source>
</evidence>
<gene>
    <name evidence="12" type="ORF">D5R81_18120</name>
</gene>
<dbReference type="Gene3D" id="3.40.50.720">
    <property type="entry name" value="NAD(P)-binding Rossmann-like Domain"/>
    <property type="match status" value="1"/>
</dbReference>
<dbReference type="InterPro" id="IPR020904">
    <property type="entry name" value="Sc_DH/Rdtase_CS"/>
</dbReference>
<dbReference type="SUPFAM" id="SSF51735">
    <property type="entry name" value="NAD(P)-binding Rossmann-fold domains"/>
    <property type="match status" value="1"/>
</dbReference>
<evidence type="ECO:0000256" key="11">
    <source>
        <dbReference type="ARBA" id="ARBA00049376"/>
    </source>
</evidence>
<keyword evidence="2" id="KW-0554">One-carbon metabolism</keyword>
<evidence type="ECO:0000256" key="8">
    <source>
        <dbReference type="ARBA" id="ARBA00039631"/>
    </source>
</evidence>
<keyword evidence="4 12" id="KW-0560">Oxidoreductase</keyword>